<dbReference type="PROSITE" id="PS50238">
    <property type="entry name" value="RHOGAP"/>
    <property type="match status" value="1"/>
</dbReference>
<dbReference type="InterPro" id="IPR000198">
    <property type="entry name" value="RhoGAP_dom"/>
</dbReference>
<dbReference type="GO" id="GO:0051056">
    <property type="term" value="P:regulation of small GTPase mediated signal transduction"/>
    <property type="evidence" value="ECO:0007669"/>
    <property type="project" value="TreeGrafter"/>
</dbReference>
<evidence type="ECO:0000259" key="3">
    <source>
        <dbReference type="PROSITE" id="PS50238"/>
    </source>
</evidence>
<dbReference type="PANTHER" id="PTHR14963">
    <property type="entry name" value="RHO GTPASE ACTIVATING PROTEIN 18,19-RELATED"/>
    <property type="match status" value="1"/>
</dbReference>
<dbReference type="InterPro" id="IPR008936">
    <property type="entry name" value="Rho_GTPase_activation_prot"/>
</dbReference>
<reference evidence="4 5" key="1">
    <citation type="journal article" date="2023" name="BMC Biol.">
        <title>The compact genome of the sponge Oopsacas minuta (Hexactinellida) is lacking key metazoan core genes.</title>
        <authorList>
            <person name="Santini S."/>
            <person name="Schenkelaars Q."/>
            <person name="Jourda C."/>
            <person name="Duchesne M."/>
            <person name="Belahbib H."/>
            <person name="Rocher C."/>
            <person name="Selva M."/>
            <person name="Riesgo A."/>
            <person name="Vervoort M."/>
            <person name="Leys S.P."/>
            <person name="Kodjabachian L."/>
            <person name="Le Bivic A."/>
            <person name="Borchiellini C."/>
            <person name="Claverie J.M."/>
            <person name="Renard E."/>
        </authorList>
    </citation>
    <scope>NUCLEOTIDE SEQUENCE [LARGE SCALE GENOMIC DNA]</scope>
    <source>
        <strain evidence="4">SPO-2</strain>
    </source>
</reference>
<proteinExistence type="predicted"/>
<comment type="caution">
    <text evidence="4">The sequence shown here is derived from an EMBL/GenBank/DDBJ whole genome shotgun (WGS) entry which is preliminary data.</text>
</comment>
<accession>A0AAV7K8A9</accession>
<keyword evidence="5" id="KW-1185">Reference proteome</keyword>
<protein>
    <recommendedName>
        <fullName evidence="3">Rho-GAP domain-containing protein</fullName>
    </recommendedName>
</protein>
<evidence type="ECO:0000256" key="2">
    <source>
        <dbReference type="SAM" id="MobiDB-lite"/>
    </source>
</evidence>
<dbReference type="AlphaFoldDB" id="A0AAV7K8A9"/>
<dbReference type="GO" id="GO:0005096">
    <property type="term" value="F:GTPase activator activity"/>
    <property type="evidence" value="ECO:0007669"/>
    <property type="project" value="UniProtKB-KW"/>
</dbReference>
<sequence>MTLQRTLKRFPALNSTTLSVKSQSSEDSIPRPLKARPSKREVLPNDRFSVLACIASEELKSMGFGIDVWRTWKGTHGHNKPKIFSTGTNKSLKKFSTPLEEYEYTIPYEVTFEDNTFCVRIPDIMAECLEYLENCLTTVGLFRIAGSASRIKSMQAKLESGVSIEQLNPRAHDVACLLKTFLSCQATALIPEYASNMFWQALHLREELVLKAVLLTVFLLPTMHIQCLQALLSFLAKVIANEKQNKMSLDSLAIILAPSLFQKQNSKKVTQSEIQNGISILETLLHNSEKVGIEKFCFNFQPSFMMSSMCQNDKKNRRRKGSLTDLFRLRRKKEDISISSPYNFNTPNARPAISAKTISPKTHCVSKTRSIRKRMGNEEDIQDKKKFRERTLTADNNKLYASSFVKKRLERRNAFKKANKESEEMPFAFTSERISLDDVRLNLNFNEINPEEPCYVFSAPPPPVELPTNKPLDTTYDISGEASEALEGKYEYVMHLSASEESLVNFADSLATNDSKFNCTPIGRHALEDPLGGTETQRLLVNQITPSPDYLLASTPISPEAINKPQKVTFDSNPTLIRTHARIIKSGALPRDRAHTPQLNTRPSKTQMNCFNFTPSCFQITPKNLGIHSSFAKDISFTDSETPATFQRSVAIRKSFKKLAKPFNVKKIDRSSLDKDSSDTDSSPVQLTAASTQWAFKNGISSPKLQLSSSKLDLHYDSTPECKRKCKQDSPDVTRLATKTATLAISASKSSNTTRYNRSDVVSNSTSDLVENTERRFEQLPDLIKHTDRRHRRIPSRHRTPTKPPRARVLSTRKQDISSNDSTCFVNKSASRDSNSSFECSPGILPCRSAVTLIQVSPIQEIHKSKSVLNMESIAIETEKLPSVASSVKLFENLCRFTRSSEKKSEMKFKKILKRNSLKSSKSQESQHSPHKTGLRKCLSFKLLSSLNYD</sequence>
<feature type="compositionally biased region" description="Polar residues" evidence="2">
    <location>
        <begin position="817"/>
        <end position="839"/>
    </location>
</feature>
<dbReference type="SMART" id="SM00324">
    <property type="entry name" value="RhoGAP"/>
    <property type="match status" value="1"/>
</dbReference>
<dbReference type="PANTHER" id="PTHR14963:SF7">
    <property type="entry name" value="RHO GTPASE-ACTIVATING PROTEIN 19"/>
    <property type="match status" value="1"/>
</dbReference>
<dbReference type="CDD" id="cd00159">
    <property type="entry name" value="RhoGAP"/>
    <property type="match status" value="1"/>
</dbReference>
<name>A0AAV7K8A9_9METZ</name>
<feature type="region of interest" description="Disordered" evidence="2">
    <location>
        <begin position="789"/>
        <end position="839"/>
    </location>
</feature>
<dbReference type="Pfam" id="PF00620">
    <property type="entry name" value="RhoGAP"/>
    <property type="match status" value="1"/>
</dbReference>
<evidence type="ECO:0000313" key="4">
    <source>
        <dbReference type="EMBL" id="KAI6656471.1"/>
    </source>
</evidence>
<organism evidence="4 5">
    <name type="scientific">Oopsacas minuta</name>
    <dbReference type="NCBI Taxonomy" id="111878"/>
    <lineage>
        <taxon>Eukaryota</taxon>
        <taxon>Metazoa</taxon>
        <taxon>Porifera</taxon>
        <taxon>Hexactinellida</taxon>
        <taxon>Hexasterophora</taxon>
        <taxon>Lyssacinosida</taxon>
        <taxon>Leucopsacidae</taxon>
        <taxon>Oopsacas</taxon>
    </lineage>
</organism>
<feature type="domain" description="Rho-GAP" evidence="3">
    <location>
        <begin position="110"/>
        <end position="292"/>
    </location>
</feature>
<gene>
    <name evidence="4" type="ORF">LOD99_1267</name>
</gene>
<dbReference type="GO" id="GO:0005737">
    <property type="term" value="C:cytoplasm"/>
    <property type="evidence" value="ECO:0007669"/>
    <property type="project" value="TreeGrafter"/>
</dbReference>
<dbReference type="Proteomes" id="UP001165289">
    <property type="component" value="Unassembled WGS sequence"/>
</dbReference>
<evidence type="ECO:0000313" key="5">
    <source>
        <dbReference type="Proteomes" id="UP001165289"/>
    </source>
</evidence>
<feature type="compositionally biased region" description="Basic residues" evidence="2">
    <location>
        <begin position="789"/>
        <end position="801"/>
    </location>
</feature>
<dbReference type="EMBL" id="JAKMXF010000144">
    <property type="protein sequence ID" value="KAI6656471.1"/>
    <property type="molecule type" value="Genomic_DNA"/>
</dbReference>
<dbReference type="Gene3D" id="1.10.555.10">
    <property type="entry name" value="Rho GTPase activation protein"/>
    <property type="match status" value="1"/>
</dbReference>
<evidence type="ECO:0000256" key="1">
    <source>
        <dbReference type="ARBA" id="ARBA00022468"/>
    </source>
</evidence>
<dbReference type="GO" id="GO:0007165">
    <property type="term" value="P:signal transduction"/>
    <property type="evidence" value="ECO:0007669"/>
    <property type="project" value="InterPro"/>
</dbReference>
<keyword evidence="1" id="KW-0343">GTPase activation</keyword>
<dbReference type="SUPFAM" id="SSF48350">
    <property type="entry name" value="GTPase activation domain, GAP"/>
    <property type="match status" value="1"/>
</dbReference>